<dbReference type="Proteomes" id="UP000253094">
    <property type="component" value="Unassembled WGS sequence"/>
</dbReference>
<evidence type="ECO:0000256" key="1">
    <source>
        <dbReference type="SAM" id="MobiDB-lite"/>
    </source>
</evidence>
<reference evidence="2 3" key="1">
    <citation type="submission" date="2018-06" db="EMBL/GenBank/DDBJ databases">
        <title>Sphaerisporangium craniellae sp. nov., isolated from a marine sponge in the South China Sea.</title>
        <authorList>
            <person name="Li L."/>
        </authorList>
    </citation>
    <scope>NUCLEOTIDE SEQUENCE [LARGE SCALE GENOMIC DNA]</scope>
    <source>
        <strain evidence="2 3">CCTCC AA 208026</strain>
    </source>
</reference>
<evidence type="ECO:0000313" key="3">
    <source>
        <dbReference type="Proteomes" id="UP000253094"/>
    </source>
</evidence>
<protein>
    <submittedName>
        <fullName evidence="2">Uncharacterized protein</fullName>
    </submittedName>
</protein>
<gene>
    <name evidence="2" type="ORF">DQ384_26090</name>
</gene>
<feature type="compositionally biased region" description="Low complexity" evidence="1">
    <location>
        <begin position="204"/>
        <end position="214"/>
    </location>
</feature>
<feature type="region of interest" description="Disordered" evidence="1">
    <location>
        <begin position="311"/>
        <end position="345"/>
    </location>
</feature>
<feature type="region of interest" description="Disordered" evidence="1">
    <location>
        <begin position="196"/>
        <end position="242"/>
    </location>
</feature>
<comment type="caution">
    <text evidence="2">The sequence shown here is derived from an EMBL/GenBank/DDBJ whole genome shotgun (WGS) entry which is preliminary data.</text>
</comment>
<feature type="compositionally biased region" description="Low complexity" evidence="1">
    <location>
        <begin position="313"/>
        <end position="323"/>
    </location>
</feature>
<accession>A0A367F9Z1</accession>
<dbReference type="RefSeq" id="WP_114031532.1">
    <property type="nucleotide sequence ID" value="NZ_QOIL01000016.1"/>
</dbReference>
<name>A0A367F9Z1_9ACTN</name>
<evidence type="ECO:0000313" key="2">
    <source>
        <dbReference type="EMBL" id="RCG27193.1"/>
    </source>
</evidence>
<organism evidence="2 3">
    <name type="scientific">Sphaerisporangium album</name>
    <dbReference type="NCBI Taxonomy" id="509200"/>
    <lineage>
        <taxon>Bacteria</taxon>
        <taxon>Bacillati</taxon>
        <taxon>Actinomycetota</taxon>
        <taxon>Actinomycetes</taxon>
        <taxon>Streptosporangiales</taxon>
        <taxon>Streptosporangiaceae</taxon>
        <taxon>Sphaerisporangium</taxon>
    </lineage>
</organism>
<proteinExistence type="predicted"/>
<dbReference type="AlphaFoldDB" id="A0A367F9Z1"/>
<keyword evidence="3" id="KW-1185">Reference proteome</keyword>
<dbReference type="OrthoDB" id="4321764at2"/>
<sequence>MIPRHHGSVDSVGHRTENLCPCPQEACGLVDPAHAEPDCIQHGRNHPPQPTAHGHHRDQCPGVPDPGDVLAAALRDVKLGDLAGAGEAFGRRAGWVLVDALRAEGYRLVHRTVNLFDPEVDDPDGGELGERAAIAADLHARAAAIEDSNGNNHDWLAEILAEKLPTLAIGGAIQDDPRNVARVAYRGMAFIITAPGKGRSSSDAPARAPEAPQAPVGPEAGIPGSLDGAETITAPRGDHGRAYSRETASDVIRDLKNSYVIIPKILLPSPAALDLLADWLDLHDADSKLPAPARQDELRRWAEAIRNADAGVTPEAAEATTAPSGDRPKVYTGEPQATPPVVERPPTPVGATLERSHLAAAVQTALADAGHTAATDSETGDGYHLEHLAGVVMVTLIRGETLTKLPWAPTQRQTLGPWADTLRAAGFEVATIGGHDAPNALHVLRLLPAAARE</sequence>
<dbReference type="EMBL" id="QOIL01000016">
    <property type="protein sequence ID" value="RCG27193.1"/>
    <property type="molecule type" value="Genomic_DNA"/>
</dbReference>